<dbReference type="Pfam" id="PF20042">
    <property type="entry name" value="DUF6444"/>
    <property type="match status" value="1"/>
</dbReference>
<evidence type="ECO:0000256" key="1">
    <source>
        <dbReference type="SAM" id="MobiDB-lite"/>
    </source>
</evidence>
<dbReference type="NCBIfam" id="NF033517">
    <property type="entry name" value="transpos_IS66"/>
    <property type="match status" value="1"/>
</dbReference>
<dbReference type="Proteomes" id="UP001519287">
    <property type="component" value="Unassembled WGS sequence"/>
</dbReference>
<protein>
    <submittedName>
        <fullName evidence="4">Transposase/uncharacterized coiled-coil protein SlyX</fullName>
    </submittedName>
</protein>
<dbReference type="InterPro" id="IPR052344">
    <property type="entry name" value="Transposase-related"/>
</dbReference>
<dbReference type="InterPro" id="IPR045618">
    <property type="entry name" value="DUF6444"/>
</dbReference>
<accession>A0ABS4IT92</accession>
<evidence type="ECO:0000313" key="5">
    <source>
        <dbReference type="Proteomes" id="UP001519287"/>
    </source>
</evidence>
<feature type="region of interest" description="Disordered" evidence="1">
    <location>
        <begin position="62"/>
        <end position="101"/>
    </location>
</feature>
<feature type="compositionally biased region" description="Low complexity" evidence="1">
    <location>
        <begin position="67"/>
        <end position="77"/>
    </location>
</feature>
<reference evidence="4 5" key="1">
    <citation type="submission" date="2021-03" db="EMBL/GenBank/DDBJ databases">
        <title>Genomic Encyclopedia of Type Strains, Phase IV (KMG-IV): sequencing the most valuable type-strain genomes for metagenomic binning, comparative biology and taxonomic classification.</title>
        <authorList>
            <person name="Goeker M."/>
        </authorList>
    </citation>
    <scope>NUCLEOTIDE SEQUENCE [LARGE SCALE GENOMIC DNA]</scope>
    <source>
        <strain evidence="4 5">DSM 26048</strain>
    </source>
</reference>
<evidence type="ECO:0000259" key="2">
    <source>
        <dbReference type="Pfam" id="PF03050"/>
    </source>
</evidence>
<dbReference type="Pfam" id="PF03050">
    <property type="entry name" value="DDE_Tnp_IS66"/>
    <property type="match status" value="1"/>
</dbReference>
<gene>
    <name evidence="4" type="ORF">J2Z66_001699</name>
</gene>
<feature type="domain" description="Transposase IS66 central" evidence="2">
    <location>
        <begin position="181"/>
        <end position="463"/>
    </location>
</feature>
<feature type="domain" description="DUF6444" evidence="3">
    <location>
        <begin position="36"/>
        <end position="103"/>
    </location>
</feature>
<dbReference type="InterPro" id="IPR004291">
    <property type="entry name" value="Transposase_IS66_central"/>
</dbReference>
<dbReference type="PANTHER" id="PTHR33678">
    <property type="entry name" value="BLL1576 PROTEIN"/>
    <property type="match status" value="1"/>
</dbReference>
<name>A0ABS4IT92_9BACL</name>
<dbReference type="EMBL" id="JAGGLB010000004">
    <property type="protein sequence ID" value="MBP1990101.1"/>
    <property type="molecule type" value="Genomic_DNA"/>
</dbReference>
<comment type="caution">
    <text evidence="4">The sequence shown here is derived from an EMBL/GenBank/DDBJ whole genome shotgun (WGS) entry which is preliminary data.</text>
</comment>
<evidence type="ECO:0000259" key="3">
    <source>
        <dbReference type="Pfam" id="PF20042"/>
    </source>
</evidence>
<organism evidence="4 5">
    <name type="scientific">Paenibacillus eucommiae</name>
    <dbReference type="NCBI Taxonomy" id="1355755"/>
    <lineage>
        <taxon>Bacteria</taxon>
        <taxon>Bacillati</taxon>
        <taxon>Bacillota</taxon>
        <taxon>Bacilli</taxon>
        <taxon>Bacillales</taxon>
        <taxon>Paenibacillaceae</taxon>
        <taxon>Paenibacillus</taxon>
    </lineage>
</organism>
<keyword evidence="5" id="KW-1185">Reference proteome</keyword>
<evidence type="ECO:0000313" key="4">
    <source>
        <dbReference type="EMBL" id="MBP1990101.1"/>
    </source>
</evidence>
<sequence>MQFTPEQVLQISKGDSEIAAFIQTLLTRVDQLSELVESQAKTIETQNKQIKRLQHRVHELERQLGQNSNNSSKPPSSDGARKPTNLRVPGGKKGAPLGHEGHTLEFSLAPDEVVTHTLSSCSHCKAGLDTVPVLRLEKRQVFELPLPRLVVTEHLSQVKRCPACQSRQRASFPVGVNAPVQYGDSFAAWTTYLNVYQLLPLERIGRLFADLTGRCPSQATLLAQVSQMTQAVSTNILPIIRECLRSQPIIHRDETGIRLEGKRHWMQSASDASWTLMGVFKKRGGLTVEQELGILPSYQGKVVHDCYSAYFRKEFTFIHVLCNVHFMRECKGIVEHDKHVWAQGMKELLSQSWIRVKAARAAGVPLADEVIAEIEHSYDEWLRQGALEWAQDPVPEKTGPKGRKCKSKAANLGHRMQIYKAAILRFLRDAEVPFDNNQAERDIRMAKVKQKISGTFRTIQGGEQFATLRGFISTLLKQKLPLLSSLTSAFRGQFSF</sequence>
<dbReference type="PANTHER" id="PTHR33678:SF1">
    <property type="entry name" value="BLL1576 PROTEIN"/>
    <property type="match status" value="1"/>
</dbReference>
<proteinExistence type="predicted"/>